<dbReference type="SUPFAM" id="SSF54631">
    <property type="entry name" value="CBS-domain pair"/>
    <property type="match status" value="1"/>
</dbReference>
<feature type="transmembrane region" description="Helical" evidence="9">
    <location>
        <begin position="305"/>
        <end position="332"/>
    </location>
</feature>
<reference evidence="11 12" key="1">
    <citation type="journal article" date="2023" name="ISME J.">
        <title>Cultivation and genomic characterization of novel and ubiquitous marine nitrite-oxidizing bacteria from the Nitrospirales.</title>
        <authorList>
            <person name="Mueller A.J."/>
            <person name="Daebeler A."/>
            <person name="Herbold C.W."/>
            <person name="Kirkegaard R.H."/>
            <person name="Daims H."/>
        </authorList>
    </citation>
    <scope>NUCLEOTIDE SEQUENCE [LARGE SCALE GENOMIC DNA]</scope>
    <source>
        <strain evidence="11 12">EB</strain>
    </source>
</reference>
<dbReference type="SUPFAM" id="SSF161093">
    <property type="entry name" value="MgtE membrane domain-like"/>
    <property type="match status" value="1"/>
</dbReference>
<feature type="transmembrane region" description="Helical" evidence="9">
    <location>
        <begin position="279"/>
        <end position="299"/>
    </location>
</feature>
<dbReference type="InterPro" id="IPR006668">
    <property type="entry name" value="Mg_transptr_MgtE_intracell_dom"/>
</dbReference>
<dbReference type="PANTHER" id="PTHR43773">
    <property type="entry name" value="MAGNESIUM TRANSPORTER MGTE"/>
    <property type="match status" value="1"/>
</dbReference>
<comment type="subunit">
    <text evidence="9">Homodimer.</text>
</comment>
<evidence type="ECO:0000256" key="8">
    <source>
        <dbReference type="PROSITE-ProRule" id="PRU00703"/>
    </source>
</evidence>
<dbReference type="SUPFAM" id="SSF158791">
    <property type="entry name" value="MgtE N-terminal domain-like"/>
    <property type="match status" value="1"/>
</dbReference>
<dbReference type="PANTHER" id="PTHR43773:SF1">
    <property type="entry name" value="MAGNESIUM TRANSPORTER MGTE"/>
    <property type="match status" value="1"/>
</dbReference>
<dbReference type="RefSeq" id="WP_313834342.1">
    <property type="nucleotide sequence ID" value="NZ_JAQOUE010000002.1"/>
</dbReference>
<dbReference type="PROSITE" id="PS51371">
    <property type="entry name" value="CBS"/>
    <property type="match status" value="1"/>
</dbReference>
<dbReference type="Gene3D" id="3.10.580.10">
    <property type="entry name" value="CBS-domain"/>
    <property type="match status" value="1"/>
</dbReference>
<dbReference type="Proteomes" id="UP001250932">
    <property type="component" value="Unassembled WGS sequence"/>
</dbReference>
<dbReference type="InterPro" id="IPR046342">
    <property type="entry name" value="CBS_dom_sf"/>
</dbReference>
<dbReference type="CDD" id="cd04606">
    <property type="entry name" value="CBS_pair_Mg_transporter"/>
    <property type="match status" value="1"/>
</dbReference>
<evidence type="ECO:0000259" key="10">
    <source>
        <dbReference type="PROSITE" id="PS51371"/>
    </source>
</evidence>
<keyword evidence="7 9" id="KW-0472">Membrane</keyword>
<evidence type="ECO:0000256" key="1">
    <source>
        <dbReference type="ARBA" id="ARBA00004141"/>
    </source>
</evidence>
<accession>A0ABU3KBZ5</accession>
<dbReference type="EMBL" id="JAQOUE010000002">
    <property type="protein sequence ID" value="MDT7043749.1"/>
    <property type="molecule type" value="Genomic_DNA"/>
</dbReference>
<keyword evidence="9" id="KW-1003">Cell membrane</keyword>
<comment type="function">
    <text evidence="9">Acts as a magnesium transporter.</text>
</comment>
<organism evidence="11 12">
    <name type="scientific">Candidatus Nitronereus thalassa</name>
    <dbReference type="NCBI Taxonomy" id="3020898"/>
    <lineage>
        <taxon>Bacteria</taxon>
        <taxon>Pseudomonadati</taxon>
        <taxon>Nitrospirota</taxon>
        <taxon>Nitrospiria</taxon>
        <taxon>Nitrospirales</taxon>
        <taxon>Nitrospiraceae</taxon>
        <taxon>Candidatus Nitronereus</taxon>
    </lineage>
</organism>
<evidence type="ECO:0000256" key="2">
    <source>
        <dbReference type="ARBA" id="ARBA00009749"/>
    </source>
</evidence>
<gene>
    <name evidence="11" type="primary">mgtE</name>
    <name evidence="11" type="ORF">PPG34_15450</name>
</gene>
<comment type="similarity">
    <text evidence="2 9">Belongs to the SLC41A transporter family.</text>
</comment>
<dbReference type="Pfam" id="PF03448">
    <property type="entry name" value="MgtE_N"/>
    <property type="match status" value="1"/>
</dbReference>
<dbReference type="InterPro" id="IPR006669">
    <property type="entry name" value="MgtE_transporter"/>
</dbReference>
<feature type="transmembrane region" description="Helical" evidence="9">
    <location>
        <begin position="353"/>
        <end position="373"/>
    </location>
</feature>
<dbReference type="SMART" id="SM00116">
    <property type="entry name" value="CBS"/>
    <property type="match status" value="1"/>
</dbReference>
<evidence type="ECO:0000256" key="3">
    <source>
        <dbReference type="ARBA" id="ARBA00022448"/>
    </source>
</evidence>
<dbReference type="InterPro" id="IPR000644">
    <property type="entry name" value="CBS_dom"/>
</dbReference>
<evidence type="ECO:0000256" key="9">
    <source>
        <dbReference type="RuleBase" id="RU362011"/>
    </source>
</evidence>
<sequence length="447" mass="48543">MGAPIEELIDQQQWEKLQKQIEAQPAPEVADALVTLPQDRQALFFNVLSPSQSAEVFSYLMPEVQEPLLKALPDDKVRVLLAKLPPDDRTKVLEGLSHHTISKLLTLLNHQDLQEAQQLLHYPKESVGRLMTPDFVSVMPDWTIGSAFDHIRKEGKESETIAVIYVRDTHWKLLDALNLEQLVLASPSQTISKIMDSSCVALHPEDDQEKAVRTIQKHDLVALPVIDASGNLLGIVTADDVLDVAEEEATEDMQKGAAVEPLKTRYRDSSVWGLYRKRIPWLGGLVLVNLVASGVIAFYEETLASALALAFFIPVLMGSGGNTGTQAATLMVRALATENFTGAQWMKTLLKEIGVGSLLGITMGLGIAVLGIARNDWALGMTVGLAMGAIVLLSNIIGVLFPIVLNYFRVDPAVASSPMVTSTADVTSLALYFAIATFVLTNAPGGM</sequence>
<comment type="caution">
    <text evidence="11">The sequence shown here is derived from an EMBL/GenBank/DDBJ whole genome shotgun (WGS) entry which is preliminary data.</text>
</comment>
<keyword evidence="9" id="KW-0479">Metal-binding</keyword>
<keyword evidence="6 9" id="KW-1133">Transmembrane helix</keyword>
<feature type="transmembrane region" description="Helical" evidence="9">
    <location>
        <begin position="420"/>
        <end position="440"/>
    </location>
</feature>
<feature type="transmembrane region" description="Helical" evidence="9">
    <location>
        <begin position="385"/>
        <end position="408"/>
    </location>
</feature>
<protein>
    <recommendedName>
        <fullName evidence="9">Magnesium transporter MgtE</fullName>
    </recommendedName>
</protein>
<evidence type="ECO:0000313" key="11">
    <source>
        <dbReference type="EMBL" id="MDT7043749.1"/>
    </source>
</evidence>
<keyword evidence="5 9" id="KW-0460">Magnesium</keyword>
<dbReference type="Pfam" id="PF00571">
    <property type="entry name" value="CBS"/>
    <property type="match status" value="1"/>
</dbReference>
<evidence type="ECO:0000256" key="5">
    <source>
        <dbReference type="ARBA" id="ARBA00022842"/>
    </source>
</evidence>
<dbReference type="InterPro" id="IPR038076">
    <property type="entry name" value="MgtE_N_sf"/>
</dbReference>
<keyword evidence="3 9" id="KW-0813">Transport</keyword>
<name>A0ABU3KBZ5_9BACT</name>
<dbReference type="Gene3D" id="1.25.60.10">
    <property type="entry name" value="MgtE N-terminal domain-like"/>
    <property type="match status" value="1"/>
</dbReference>
<evidence type="ECO:0000313" key="12">
    <source>
        <dbReference type="Proteomes" id="UP001250932"/>
    </source>
</evidence>
<dbReference type="SMART" id="SM00924">
    <property type="entry name" value="MgtE_N"/>
    <property type="match status" value="1"/>
</dbReference>
<dbReference type="InterPro" id="IPR006667">
    <property type="entry name" value="SLC41_membr_dom"/>
</dbReference>
<keyword evidence="4 9" id="KW-0812">Transmembrane</keyword>
<proteinExistence type="inferred from homology"/>
<dbReference type="InterPro" id="IPR036739">
    <property type="entry name" value="SLC41_membr_dom_sf"/>
</dbReference>
<evidence type="ECO:0000256" key="6">
    <source>
        <dbReference type="ARBA" id="ARBA00022989"/>
    </source>
</evidence>
<evidence type="ECO:0000256" key="4">
    <source>
        <dbReference type="ARBA" id="ARBA00022692"/>
    </source>
</evidence>
<dbReference type="Pfam" id="PF01769">
    <property type="entry name" value="MgtE"/>
    <property type="match status" value="1"/>
</dbReference>
<evidence type="ECO:0000256" key="7">
    <source>
        <dbReference type="ARBA" id="ARBA00023136"/>
    </source>
</evidence>
<feature type="domain" description="CBS" evidence="10">
    <location>
        <begin position="195"/>
        <end position="251"/>
    </location>
</feature>
<dbReference type="Gene3D" id="1.10.357.20">
    <property type="entry name" value="SLC41 divalent cation transporters, integral membrane domain"/>
    <property type="match status" value="1"/>
</dbReference>
<keyword evidence="8" id="KW-0129">CBS domain</keyword>
<comment type="subcellular location">
    <subcellularLocation>
        <location evidence="9">Cell membrane</location>
        <topology evidence="9">Multi-pass membrane protein</topology>
    </subcellularLocation>
    <subcellularLocation>
        <location evidence="1">Membrane</location>
        <topology evidence="1">Multi-pass membrane protein</topology>
    </subcellularLocation>
</comment>
<keyword evidence="12" id="KW-1185">Reference proteome</keyword>
<dbReference type="NCBIfam" id="TIGR00400">
    <property type="entry name" value="mgtE"/>
    <property type="match status" value="1"/>
</dbReference>